<name>A0A4Z0A0F2_9AGAM</name>
<keyword evidence="8" id="KW-0503">Monooxygenase</keyword>
<evidence type="ECO:0000256" key="9">
    <source>
        <dbReference type="PIRSR" id="PIRSR602403-1"/>
    </source>
</evidence>
<evidence type="ECO:0000313" key="10">
    <source>
        <dbReference type="EMBL" id="TFY80532.1"/>
    </source>
</evidence>
<keyword evidence="6" id="KW-0560">Oxidoreductase</keyword>
<evidence type="ECO:0000256" key="5">
    <source>
        <dbReference type="ARBA" id="ARBA00022723"/>
    </source>
</evidence>
<dbReference type="Pfam" id="PF00067">
    <property type="entry name" value="p450"/>
    <property type="match status" value="1"/>
</dbReference>
<evidence type="ECO:0000256" key="3">
    <source>
        <dbReference type="ARBA" id="ARBA00010617"/>
    </source>
</evidence>
<feature type="binding site" description="axial binding residue" evidence="9">
    <location>
        <position position="404"/>
    </location>
    <ligand>
        <name>heme</name>
        <dbReference type="ChEBI" id="CHEBI:30413"/>
    </ligand>
    <ligandPart>
        <name>Fe</name>
        <dbReference type="ChEBI" id="CHEBI:18248"/>
    </ligandPart>
</feature>
<dbReference type="PANTHER" id="PTHR24305">
    <property type="entry name" value="CYTOCHROME P450"/>
    <property type="match status" value="1"/>
</dbReference>
<comment type="cofactor">
    <cofactor evidence="1 9">
        <name>heme</name>
        <dbReference type="ChEBI" id="CHEBI:30413"/>
    </cofactor>
</comment>
<keyword evidence="11" id="KW-1185">Reference proteome</keyword>
<dbReference type="PANTHER" id="PTHR24305:SF166">
    <property type="entry name" value="CYTOCHROME P450 12A4, MITOCHONDRIAL-RELATED"/>
    <property type="match status" value="1"/>
</dbReference>
<evidence type="ECO:0000256" key="7">
    <source>
        <dbReference type="ARBA" id="ARBA00023004"/>
    </source>
</evidence>
<dbReference type="GO" id="GO:0016705">
    <property type="term" value="F:oxidoreductase activity, acting on paired donors, with incorporation or reduction of molecular oxygen"/>
    <property type="evidence" value="ECO:0007669"/>
    <property type="project" value="InterPro"/>
</dbReference>
<dbReference type="Proteomes" id="UP000298061">
    <property type="component" value="Unassembled WGS sequence"/>
</dbReference>
<dbReference type="Gene3D" id="1.10.630.10">
    <property type="entry name" value="Cytochrome P450"/>
    <property type="match status" value="1"/>
</dbReference>
<organism evidence="10 11">
    <name type="scientific">Hericium alpestre</name>
    <dbReference type="NCBI Taxonomy" id="135208"/>
    <lineage>
        <taxon>Eukaryota</taxon>
        <taxon>Fungi</taxon>
        <taxon>Dikarya</taxon>
        <taxon>Basidiomycota</taxon>
        <taxon>Agaricomycotina</taxon>
        <taxon>Agaricomycetes</taxon>
        <taxon>Russulales</taxon>
        <taxon>Hericiaceae</taxon>
        <taxon>Hericium</taxon>
    </lineage>
</organism>
<dbReference type="EMBL" id="SFCI01000326">
    <property type="protein sequence ID" value="TFY80532.1"/>
    <property type="molecule type" value="Genomic_DNA"/>
</dbReference>
<dbReference type="OrthoDB" id="1470350at2759"/>
<comment type="pathway">
    <text evidence="2">Secondary metabolite biosynthesis.</text>
</comment>
<comment type="caution">
    <text evidence="10">The sequence shown here is derived from an EMBL/GenBank/DDBJ whole genome shotgun (WGS) entry which is preliminary data.</text>
</comment>
<proteinExistence type="inferred from homology"/>
<dbReference type="PRINTS" id="PR00465">
    <property type="entry name" value="EP450IV"/>
</dbReference>
<dbReference type="STRING" id="135208.A0A4Z0A0F2"/>
<dbReference type="SUPFAM" id="SSF48264">
    <property type="entry name" value="Cytochrome P450"/>
    <property type="match status" value="1"/>
</dbReference>
<dbReference type="InterPro" id="IPR036396">
    <property type="entry name" value="Cyt_P450_sf"/>
</dbReference>
<sequence>MNKLFTVDLKAINFILSHDLEFHRSEMIKFAIGELVGDGLVAVQGAEHRKQREVLNPTFGPLPIRALTPIFVDKASELRDIWMSKYAAAEKLGVKRLQIDLLEWFGKTALDIIGQAGFDYAFNALSSPDDQPNEMSEAVQTHMSFDPSSLSFLIPAIFPPARYIPTQRSRKVTEALRVLRRICSEMVMEKKRRAFPGSVDDKKGWKKDNTQGTQEHDLTALVVKANLAAEAADAPSDQDVAYQIPTFVVAGHETTSAALLGTIQLLCQHPRVQDKLRAEVSAYPTDTPGMDELNAMPYLDAVLRESLRLHSSIPATEHVATCDIVVPVENSYVDRHGNVRNEIRLHKGDTIMIPFRWINQSKELWGDTALEFIPERWENIPDAVQAVPGVIRSIITFSGGPYSCISYRFAIMESKAILFTLLRSFVFEEAVPAEAVGRKTLIVARPYLY</sequence>
<evidence type="ECO:0000313" key="11">
    <source>
        <dbReference type="Proteomes" id="UP000298061"/>
    </source>
</evidence>
<keyword evidence="5 9" id="KW-0479">Metal-binding</keyword>
<dbReference type="InterPro" id="IPR001128">
    <property type="entry name" value="Cyt_P450"/>
</dbReference>
<accession>A0A4Z0A0F2</accession>
<dbReference type="InterPro" id="IPR002403">
    <property type="entry name" value="Cyt_P450_E_grp-IV"/>
</dbReference>
<evidence type="ECO:0000256" key="8">
    <source>
        <dbReference type="ARBA" id="ARBA00023033"/>
    </source>
</evidence>
<dbReference type="InterPro" id="IPR050121">
    <property type="entry name" value="Cytochrome_P450_monoxygenase"/>
</dbReference>
<protein>
    <recommendedName>
        <fullName evidence="12">Cytochrome P450</fullName>
    </recommendedName>
</protein>
<evidence type="ECO:0000256" key="2">
    <source>
        <dbReference type="ARBA" id="ARBA00005179"/>
    </source>
</evidence>
<dbReference type="AlphaFoldDB" id="A0A4Z0A0F2"/>
<gene>
    <name evidence="10" type="ORF">EWM64_g3485</name>
</gene>
<dbReference type="GO" id="GO:0004497">
    <property type="term" value="F:monooxygenase activity"/>
    <property type="evidence" value="ECO:0007669"/>
    <property type="project" value="UniProtKB-KW"/>
</dbReference>
<keyword evidence="7 9" id="KW-0408">Iron</keyword>
<evidence type="ECO:0008006" key="12">
    <source>
        <dbReference type="Google" id="ProtNLM"/>
    </source>
</evidence>
<evidence type="ECO:0000256" key="1">
    <source>
        <dbReference type="ARBA" id="ARBA00001971"/>
    </source>
</evidence>
<evidence type="ECO:0000256" key="4">
    <source>
        <dbReference type="ARBA" id="ARBA00022617"/>
    </source>
</evidence>
<reference evidence="10 11" key="1">
    <citation type="submission" date="2019-02" db="EMBL/GenBank/DDBJ databases">
        <title>Genome sequencing of the rare red list fungi Hericium alpestre (H. flagellum).</title>
        <authorList>
            <person name="Buettner E."/>
            <person name="Kellner H."/>
        </authorList>
    </citation>
    <scope>NUCLEOTIDE SEQUENCE [LARGE SCALE GENOMIC DNA]</scope>
    <source>
        <strain evidence="10 11">DSM 108284</strain>
    </source>
</reference>
<dbReference type="PRINTS" id="PR00385">
    <property type="entry name" value="P450"/>
</dbReference>
<dbReference type="GO" id="GO:0020037">
    <property type="term" value="F:heme binding"/>
    <property type="evidence" value="ECO:0007669"/>
    <property type="project" value="InterPro"/>
</dbReference>
<comment type="similarity">
    <text evidence="3">Belongs to the cytochrome P450 family.</text>
</comment>
<evidence type="ECO:0000256" key="6">
    <source>
        <dbReference type="ARBA" id="ARBA00023002"/>
    </source>
</evidence>
<dbReference type="GO" id="GO:0005506">
    <property type="term" value="F:iron ion binding"/>
    <property type="evidence" value="ECO:0007669"/>
    <property type="project" value="InterPro"/>
</dbReference>
<keyword evidence="4 9" id="KW-0349">Heme</keyword>